<dbReference type="AlphaFoldDB" id="A0A328TLI3"/>
<dbReference type="Proteomes" id="UP000244334">
    <property type="component" value="Unassembled WGS sequence"/>
</dbReference>
<evidence type="ECO:0000313" key="2">
    <source>
        <dbReference type="Proteomes" id="UP000244334"/>
    </source>
</evidence>
<keyword evidence="2" id="KW-1185">Reference proteome</keyword>
<dbReference type="EMBL" id="LJAM02000394">
    <property type="protein sequence ID" value="RAP70283.1"/>
    <property type="molecule type" value="Genomic_DNA"/>
</dbReference>
<proteinExistence type="predicted"/>
<protein>
    <submittedName>
        <fullName evidence="1">Uncharacterized protein</fullName>
    </submittedName>
</protein>
<name>A0A328TLI3_9GAMM</name>
<comment type="caution">
    <text evidence="1">The sequence shown here is derived from an EMBL/GenBank/DDBJ whole genome shotgun (WGS) entry which is preliminary data.</text>
</comment>
<sequence>MLWIFAVFMGLQHNVYLFNKAQFMIKILGRASSINVRKGSTPSMWCKFTYSLPIQ</sequence>
<accession>A0A328TLI3</accession>
<reference evidence="1" key="1">
    <citation type="submission" date="2018-04" db="EMBL/GenBank/DDBJ databases">
        <title>Genomes of the Obligate Erwinia dacicola and Facultative Enterobacter sp. OLF Endosymbionts of the Olive Fruit fly, Bactrocera oleae.</title>
        <authorList>
            <person name="Estes A.M."/>
            <person name="Hearn D.J."/>
            <person name="Agarwal S."/>
            <person name="Pierson E.A."/>
            <person name="Dunning-Hotopp J.C."/>
        </authorList>
    </citation>
    <scope>NUCLEOTIDE SEQUENCE [LARGE SCALE GENOMIC DNA]</scope>
    <source>
        <strain evidence="1">Oroville</strain>
    </source>
</reference>
<evidence type="ECO:0000313" key="1">
    <source>
        <dbReference type="EMBL" id="RAP70283.1"/>
    </source>
</evidence>
<organism evidence="1 2">
    <name type="scientific">Candidatus Erwinia dacicola</name>
    <dbReference type="NCBI Taxonomy" id="252393"/>
    <lineage>
        <taxon>Bacteria</taxon>
        <taxon>Pseudomonadati</taxon>
        <taxon>Pseudomonadota</taxon>
        <taxon>Gammaproteobacteria</taxon>
        <taxon>Enterobacterales</taxon>
        <taxon>Erwiniaceae</taxon>
        <taxon>Erwinia</taxon>
    </lineage>
</organism>
<gene>
    <name evidence="1" type="ORF">ACZ87_02911</name>
</gene>